<protein>
    <submittedName>
        <fullName evidence="1">Fatty-acid--CoA ligase</fullName>
    </submittedName>
</protein>
<dbReference type="AlphaFoldDB" id="A0A1S1NN78"/>
<reference evidence="1 3" key="1">
    <citation type="submission" date="2016-10" db="EMBL/GenBank/DDBJ databases">
        <title>Genome sequence of Mycobacterium talmonii.</title>
        <authorList>
            <person name="Greninger A.L."/>
            <person name="Elliott B."/>
            <person name="Vasireddy S."/>
            <person name="Vasireddy R."/>
        </authorList>
    </citation>
    <scope>NUCLEOTIDE SEQUENCE [LARGE SCALE GENOMIC DNA]</scope>
    <source>
        <strain evidence="1">MO-5499</strain>
        <strain evidence="3">NE-TNMC-100812</strain>
    </source>
</reference>
<evidence type="ECO:0000313" key="3">
    <source>
        <dbReference type="Proteomes" id="UP000179734"/>
    </source>
</evidence>
<evidence type="ECO:0000313" key="4">
    <source>
        <dbReference type="Proteomes" id="UP000238296"/>
    </source>
</evidence>
<dbReference type="Proteomes" id="UP000238296">
    <property type="component" value="Unassembled WGS sequence"/>
</dbReference>
<dbReference type="EMBL" id="MLQM01000016">
    <property type="protein sequence ID" value="OHV05506.1"/>
    <property type="molecule type" value="Genomic_DNA"/>
</dbReference>
<evidence type="ECO:0000313" key="1">
    <source>
        <dbReference type="EMBL" id="OHV05506.1"/>
    </source>
</evidence>
<dbReference type="GO" id="GO:0016874">
    <property type="term" value="F:ligase activity"/>
    <property type="evidence" value="ECO:0007669"/>
    <property type="project" value="UniProtKB-KW"/>
</dbReference>
<dbReference type="EMBL" id="PPEA01000201">
    <property type="protein sequence ID" value="PQM48411.1"/>
    <property type="molecule type" value="Genomic_DNA"/>
</dbReference>
<keyword evidence="1" id="KW-0436">Ligase</keyword>
<evidence type="ECO:0000313" key="2">
    <source>
        <dbReference type="EMBL" id="PQM48411.1"/>
    </source>
</evidence>
<dbReference type="Proteomes" id="UP000179734">
    <property type="component" value="Unassembled WGS sequence"/>
</dbReference>
<accession>A0A1S1NN78</accession>
<name>A0A1S1NN78_9MYCO</name>
<sequence length="211" mass="23125">MENGPELHSLVLAADYRINDVDRMWSLIKEGRSPLVALGAHHVVMYHSIWEPGRVLVTMGIRHRESVQELLRSPAVFEWFDLIGVSDLPAIFAGEVLEKIDLTASATDTVPAGVIVGAVSTVDDVAELMVKVHGGLDRFRDAGVRKVWLYRALDDGQEVMTLLEIDSLASAQRWIDHPDAAAEWMSGAGIGAYPSLFVGKLAHVMSTEVAR</sequence>
<reference evidence="2 4" key="2">
    <citation type="journal article" date="2017" name="Int. J. Syst. Evol. Microbiol.">
        <title>Mycobacterium talmoniae sp. nov., a slowly growing mycobacterium isolated from human respiratory samples.</title>
        <authorList>
            <person name="Davidson R.M."/>
            <person name="DeGroote M.A."/>
            <person name="Marola J.L."/>
            <person name="Buss S."/>
            <person name="Jones V."/>
            <person name="McNeil M.R."/>
            <person name="Freifeld A.G."/>
            <person name="Elaine Epperson L."/>
            <person name="Hasan N.A."/>
            <person name="Jackson M."/>
            <person name="Iwen P.C."/>
            <person name="Salfinger M."/>
            <person name="Strong M."/>
        </authorList>
    </citation>
    <scope>NUCLEOTIDE SEQUENCE [LARGE SCALE GENOMIC DNA]</scope>
    <source>
        <strain evidence="2 4">ATCC BAA-2683</strain>
    </source>
</reference>
<organism evidence="1 3">
    <name type="scientific">Mycobacterium talmoniae</name>
    <dbReference type="NCBI Taxonomy" id="1858794"/>
    <lineage>
        <taxon>Bacteria</taxon>
        <taxon>Bacillati</taxon>
        <taxon>Actinomycetota</taxon>
        <taxon>Actinomycetes</taxon>
        <taxon>Mycobacteriales</taxon>
        <taxon>Mycobacteriaceae</taxon>
        <taxon>Mycobacterium</taxon>
    </lineage>
</organism>
<reference evidence="2" key="3">
    <citation type="submission" date="2018-01" db="EMBL/GenBank/DDBJ databases">
        <authorList>
            <person name="Gaut B.S."/>
            <person name="Morton B.R."/>
            <person name="Clegg M.T."/>
            <person name="Duvall M.R."/>
        </authorList>
    </citation>
    <scope>NUCLEOTIDE SEQUENCE</scope>
    <source>
        <strain evidence="2">ATCC BAA-2683</strain>
    </source>
</reference>
<comment type="caution">
    <text evidence="1">The sequence shown here is derived from an EMBL/GenBank/DDBJ whole genome shotgun (WGS) entry which is preliminary data.</text>
</comment>
<keyword evidence="3" id="KW-1185">Reference proteome</keyword>
<proteinExistence type="predicted"/>
<gene>
    <name evidence="1" type="ORF">BKN37_05425</name>
    <name evidence="2" type="ORF">C1Y40_01376</name>
</gene>